<evidence type="ECO:0000313" key="3">
    <source>
        <dbReference type="EMBL" id="SUZ49699.1"/>
    </source>
</evidence>
<protein>
    <recommendedName>
        <fullName evidence="4">Peptidase MA-like domain-containing protein</fullName>
    </recommendedName>
</protein>
<sequence>MRVFLALVATLVSPVSSDAGQMASPPTLRVDAPASLAAVAQQVRRFPASHLTSAVALSGLVNTGPPIDVLLIAENSGLAQNTPAWISGFADATRNIVVLFPSRARSYPSSSLETLLRHEVAHILFARAAGGQQVPRWFNEGLALAAERPAGLGDRSRLAWTLVRHGPIPLNELERLFGEGQAANQRAYAIASALVRELLRVHGETATGQVLSLVGRDHTFSAAFEMVTGEPVQVAVSRFWNRQRLWGRWIPFLTGPAFLWMLITVLALYAISIRQRRSAEQRCAWDEEEEAETRRASGELPVSTNPDPTDISYNVH</sequence>
<proteinExistence type="predicted"/>
<evidence type="ECO:0000256" key="2">
    <source>
        <dbReference type="SAM" id="Phobius"/>
    </source>
</evidence>
<gene>
    <name evidence="3" type="ORF">METZ01_LOCUS2553</name>
</gene>
<name>A0A381N5H8_9ZZZZ</name>
<evidence type="ECO:0000256" key="1">
    <source>
        <dbReference type="SAM" id="MobiDB-lite"/>
    </source>
</evidence>
<reference evidence="3" key="1">
    <citation type="submission" date="2018-05" db="EMBL/GenBank/DDBJ databases">
        <authorList>
            <person name="Lanie J.A."/>
            <person name="Ng W.-L."/>
            <person name="Kazmierczak K.M."/>
            <person name="Andrzejewski T.M."/>
            <person name="Davidsen T.M."/>
            <person name="Wayne K.J."/>
            <person name="Tettelin H."/>
            <person name="Glass J.I."/>
            <person name="Rusch D."/>
            <person name="Podicherti R."/>
            <person name="Tsui H.-C.T."/>
            <person name="Winkler M.E."/>
        </authorList>
    </citation>
    <scope>NUCLEOTIDE SEQUENCE</scope>
</reference>
<evidence type="ECO:0008006" key="4">
    <source>
        <dbReference type="Google" id="ProtNLM"/>
    </source>
</evidence>
<feature type="region of interest" description="Disordered" evidence="1">
    <location>
        <begin position="282"/>
        <end position="316"/>
    </location>
</feature>
<keyword evidence="2" id="KW-0472">Membrane</keyword>
<feature type="transmembrane region" description="Helical" evidence="2">
    <location>
        <begin position="249"/>
        <end position="271"/>
    </location>
</feature>
<feature type="compositionally biased region" description="Polar residues" evidence="1">
    <location>
        <begin position="302"/>
        <end position="316"/>
    </location>
</feature>
<accession>A0A381N5H8</accession>
<dbReference type="AlphaFoldDB" id="A0A381N5H8"/>
<organism evidence="3">
    <name type="scientific">marine metagenome</name>
    <dbReference type="NCBI Taxonomy" id="408172"/>
    <lineage>
        <taxon>unclassified sequences</taxon>
        <taxon>metagenomes</taxon>
        <taxon>ecological metagenomes</taxon>
    </lineage>
</organism>
<keyword evidence="2" id="KW-1133">Transmembrane helix</keyword>
<keyword evidence="2" id="KW-0812">Transmembrane</keyword>
<dbReference type="EMBL" id="UINC01000131">
    <property type="protein sequence ID" value="SUZ49699.1"/>
    <property type="molecule type" value="Genomic_DNA"/>
</dbReference>